<sequence length="100" mass="11165">MEWGGAPVVAECFVGMSPTTVTETHFSRRVLAQLSKPSVVQRSGVNIPKEAAQAKCSRRNLHSTSQFLELRMQRKPALSLSDFPTSYPHSRAFSRLDTRC</sequence>
<dbReference type="EMBL" id="JBHFFA010000006">
    <property type="protein sequence ID" value="KAL2620444.1"/>
    <property type="molecule type" value="Genomic_DNA"/>
</dbReference>
<proteinExistence type="predicted"/>
<organism evidence="1 2">
    <name type="scientific">Riccia fluitans</name>
    <dbReference type="NCBI Taxonomy" id="41844"/>
    <lineage>
        <taxon>Eukaryota</taxon>
        <taxon>Viridiplantae</taxon>
        <taxon>Streptophyta</taxon>
        <taxon>Embryophyta</taxon>
        <taxon>Marchantiophyta</taxon>
        <taxon>Marchantiopsida</taxon>
        <taxon>Marchantiidae</taxon>
        <taxon>Marchantiales</taxon>
        <taxon>Ricciaceae</taxon>
        <taxon>Riccia</taxon>
    </lineage>
</organism>
<evidence type="ECO:0000313" key="1">
    <source>
        <dbReference type="EMBL" id="KAL2620444.1"/>
    </source>
</evidence>
<dbReference type="Proteomes" id="UP001605036">
    <property type="component" value="Unassembled WGS sequence"/>
</dbReference>
<protein>
    <submittedName>
        <fullName evidence="1">Uncharacterized protein</fullName>
    </submittedName>
</protein>
<dbReference type="AlphaFoldDB" id="A0ABD1Y113"/>
<accession>A0ABD1Y113</accession>
<evidence type="ECO:0000313" key="2">
    <source>
        <dbReference type="Proteomes" id="UP001605036"/>
    </source>
</evidence>
<reference evidence="1 2" key="1">
    <citation type="submission" date="2024-09" db="EMBL/GenBank/DDBJ databases">
        <title>Chromosome-scale assembly of Riccia fluitans.</title>
        <authorList>
            <person name="Paukszto L."/>
            <person name="Sawicki J."/>
            <person name="Karawczyk K."/>
            <person name="Piernik-Szablinska J."/>
            <person name="Szczecinska M."/>
            <person name="Mazdziarz M."/>
        </authorList>
    </citation>
    <scope>NUCLEOTIDE SEQUENCE [LARGE SCALE GENOMIC DNA]</scope>
    <source>
        <strain evidence="1">Rf_01</strain>
        <tissue evidence="1">Aerial parts of the thallus</tissue>
    </source>
</reference>
<name>A0ABD1Y113_9MARC</name>
<comment type="caution">
    <text evidence="1">The sequence shown here is derived from an EMBL/GenBank/DDBJ whole genome shotgun (WGS) entry which is preliminary data.</text>
</comment>
<gene>
    <name evidence="1" type="ORF">R1flu_000649</name>
</gene>
<keyword evidence="2" id="KW-1185">Reference proteome</keyword>